<dbReference type="AlphaFoldDB" id="A0AAD2AHC0"/>
<name>A0AAD2AHC0_9LAMI</name>
<keyword evidence="4" id="KW-1185">Reference proteome</keyword>
<dbReference type="PANTHER" id="PTHR46043:SF2">
    <property type="entry name" value="ARM REPEAT SUPERFAMILY PROTEIN"/>
    <property type="match status" value="1"/>
</dbReference>
<sequence length="345" mass="38381">MLNVGEVNLENLLYMILPPSTLSIISFTSRWQYLRSKLGTLKSILSEISDSSYWADNPLQGTLLPDLLLTLHRVEILCNQCSDPSFTVGKLLMQSNLDMASGWLSKQTRDFKLLIRSGDLFTRLKIGVLEFKRKALDSLIQLLSEDENSGCVVAKEVNLNCLIHLLDPIYPTSVRDLAVVAVSMLDLVMAFGGDLNSASDKEDATFNDSDYSLGEEDDILFEENVTHNIELDMRNEIVSLEAAYKSENSEYAPSDDLRSVHSDSDEDVVTYPEFNGDVDMVDPVLEVGLKFRSKKERFVYLQPTTVDAGIEQGAARHFLSQPKPRPGGSGSSNSTPTLSEAWNNL</sequence>
<protein>
    <recommendedName>
        <fullName evidence="2">DUF7032 domain-containing protein</fullName>
    </recommendedName>
</protein>
<dbReference type="PANTHER" id="PTHR46043">
    <property type="entry name" value="ARM REPEAT SUPERFAMILY PROTEIN"/>
    <property type="match status" value="1"/>
</dbReference>
<dbReference type="InterPro" id="IPR054296">
    <property type="entry name" value="DUF7032"/>
</dbReference>
<feature type="domain" description="DUF7032" evidence="2">
    <location>
        <begin position="12"/>
        <end position="118"/>
    </location>
</feature>
<gene>
    <name evidence="3" type="ORF">FPE_LOCUS32552</name>
</gene>
<organism evidence="3 4">
    <name type="scientific">Fraxinus pennsylvanica</name>
    <dbReference type="NCBI Taxonomy" id="56036"/>
    <lineage>
        <taxon>Eukaryota</taxon>
        <taxon>Viridiplantae</taxon>
        <taxon>Streptophyta</taxon>
        <taxon>Embryophyta</taxon>
        <taxon>Tracheophyta</taxon>
        <taxon>Spermatophyta</taxon>
        <taxon>Magnoliopsida</taxon>
        <taxon>eudicotyledons</taxon>
        <taxon>Gunneridae</taxon>
        <taxon>Pentapetalae</taxon>
        <taxon>asterids</taxon>
        <taxon>lamiids</taxon>
        <taxon>Lamiales</taxon>
        <taxon>Oleaceae</taxon>
        <taxon>Oleeae</taxon>
        <taxon>Fraxinus</taxon>
    </lineage>
</organism>
<dbReference type="EMBL" id="OU503056">
    <property type="protein sequence ID" value="CAI9785122.1"/>
    <property type="molecule type" value="Genomic_DNA"/>
</dbReference>
<proteinExistence type="predicted"/>
<reference evidence="3" key="1">
    <citation type="submission" date="2023-05" db="EMBL/GenBank/DDBJ databases">
        <authorList>
            <person name="Huff M."/>
        </authorList>
    </citation>
    <scope>NUCLEOTIDE SEQUENCE</scope>
</reference>
<dbReference type="Pfam" id="PF23005">
    <property type="entry name" value="DUF7032"/>
    <property type="match status" value="1"/>
</dbReference>
<evidence type="ECO:0000313" key="3">
    <source>
        <dbReference type="EMBL" id="CAI9785122.1"/>
    </source>
</evidence>
<accession>A0AAD2AHC0</accession>
<evidence type="ECO:0000256" key="1">
    <source>
        <dbReference type="SAM" id="MobiDB-lite"/>
    </source>
</evidence>
<dbReference type="Proteomes" id="UP000834106">
    <property type="component" value="Chromosome 21"/>
</dbReference>
<feature type="region of interest" description="Disordered" evidence="1">
    <location>
        <begin position="313"/>
        <end position="345"/>
    </location>
</feature>
<evidence type="ECO:0000259" key="2">
    <source>
        <dbReference type="Pfam" id="PF23005"/>
    </source>
</evidence>
<evidence type="ECO:0000313" key="4">
    <source>
        <dbReference type="Proteomes" id="UP000834106"/>
    </source>
</evidence>